<dbReference type="AlphaFoldDB" id="A0A4P8XLW6"/>
<evidence type="ECO:0000313" key="2">
    <source>
        <dbReference type="Proteomes" id="UP000300879"/>
    </source>
</evidence>
<dbReference type="SUPFAM" id="SSF48452">
    <property type="entry name" value="TPR-like"/>
    <property type="match status" value="1"/>
</dbReference>
<name>A0A4P8XLW6_9BACL</name>
<dbReference type="Gene3D" id="1.25.40.10">
    <property type="entry name" value="Tetratricopeptide repeat domain"/>
    <property type="match status" value="1"/>
</dbReference>
<dbReference type="EMBL" id="CP040396">
    <property type="protein sequence ID" value="QCT02491.1"/>
    <property type="molecule type" value="Genomic_DNA"/>
</dbReference>
<gene>
    <name evidence="1" type="ORF">E6C60_1776</name>
</gene>
<dbReference type="RefSeq" id="WP_138225510.1">
    <property type="nucleotide sequence ID" value="NZ_CP040396.1"/>
</dbReference>
<dbReference type="OrthoDB" id="2652551at2"/>
<dbReference type="Proteomes" id="UP000300879">
    <property type="component" value="Chromosome"/>
</dbReference>
<reference evidence="1 2" key="1">
    <citation type="submission" date="2019-05" db="EMBL/GenBank/DDBJ databases">
        <authorList>
            <person name="Chen C."/>
        </authorList>
    </citation>
    <scope>NUCLEOTIDE SEQUENCE [LARGE SCALE GENOMIC DNA]</scope>
    <source>
        <strain evidence="1 2">HB172198</strain>
    </source>
</reference>
<dbReference type="KEGG" id="palo:E6C60_1776"/>
<organism evidence="1 2">
    <name type="scientific">Paenibacillus algicola</name>
    <dbReference type="NCBI Taxonomy" id="2565926"/>
    <lineage>
        <taxon>Bacteria</taxon>
        <taxon>Bacillati</taxon>
        <taxon>Bacillota</taxon>
        <taxon>Bacilli</taxon>
        <taxon>Bacillales</taxon>
        <taxon>Paenibacillaceae</taxon>
        <taxon>Paenibacillus</taxon>
    </lineage>
</organism>
<protein>
    <recommendedName>
        <fullName evidence="3">Tetratricopeptide repeat protein</fullName>
    </recommendedName>
</protein>
<proteinExistence type="predicted"/>
<evidence type="ECO:0000313" key="1">
    <source>
        <dbReference type="EMBL" id="QCT02491.1"/>
    </source>
</evidence>
<sequence>MRELMDWNYEHEPAPSQPFALGQWYERRGRLHKALSCFKAAALDLPVQGHHPAGQATPSELWMHYGRIQAKLNRAAEADQAFRQALLLGGGDILPALQEWAALLHKNKWSDSEIYERFRSEDVLQLVPPQAAGEALMYIGAYAEAARCYDSVPALTGGDRIKHIQCLILCRRLEDAVSLILQWLQGQDASPSLLTSEESSFANHALLLCQWRLHGIVPEPAGDSAPSFRQQMANTAISLGMLAEAEQLLQREGRSGELRLIQHLYEEGYFKSALERLQHIHLSSSELTHCEAARIQMIRAELLYDQHLYAEGASAFKLLRLQSPHLMLAKYGEAACCLQASLSSLSARIEKLCASPAAQEQVVRYMECIHSALHVLESSGWHTSWTPGQLRREAAPRQAACLN</sequence>
<keyword evidence="2" id="KW-1185">Reference proteome</keyword>
<accession>A0A4P8XLW6</accession>
<dbReference type="InterPro" id="IPR011990">
    <property type="entry name" value="TPR-like_helical_dom_sf"/>
</dbReference>
<evidence type="ECO:0008006" key="3">
    <source>
        <dbReference type="Google" id="ProtNLM"/>
    </source>
</evidence>